<evidence type="ECO:0000313" key="3">
    <source>
        <dbReference type="EMBL" id="CAL1239854.1"/>
    </source>
</evidence>
<dbReference type="RefSeq" id="WP_348759386.1">
    <property type="nucleotide sequence ID" value="NZ_OZ026884.1"/>
</dbReference>
<keyword evidence="3" id="KW-0378">Hydrolase</keyword>
<feature type="transmembrane region" description="Helical" evidence="1">
    <location>
        <begin position="12"/>
        <end position="33"/>
    </location>
</feature>
<protein>
    <submittedName>
        <fullName evidence="3">Secreted hydrolase</fullName>
    </submittedName>
</protein>
<dbReference type="SUPFAM" id="SSF159245">
    <property type="entry name" value="AttH-like"/>
    <property type="match status" value="1"/>
</dbReference>
<dbReference type="GO" id="GO:0016787">
    <property type="term" value="F:hydrolase activity"/>
    <property type="evidence" value="ECO:0007669"/>
    <property type="project" value="UniProtKB-KW"/>
</dbReference>
<dbReference type="Gene3D" id="2.40.370.10">
    <property type="entry name" value="AttH-like domain"/>
    <property type="match status" value="2"/>
</dbReference>
<dbReference type="Pfam" id="PF07143">
    <property type="entry name" value="CrtC"/>
    <property type="match status" value="1"/>
</dbReference>
<evidence type="ECO:0000313" key="4">
    <source>
        <dbReference type="Proteomes" id="UP001497493"/>
    </source>
</evidence>
<evidence type="ECO:0000256" key="1">
    <source>
        <dbReference type="SAM" id="Phobius"/>
    </source>
</evidence>
<keyword evidence="1" id="KW-0812">Transmembrane</keyword>
<organism evidence="3 4">
    <name type="scientific">Candidatus Methylocalor cossyra</name>
    <dbReference type="NCBI Taxonomy" id="3108543"/>
    <lineage>
        <taxon>Bacteria</taxon>
        <taxon>Pseudomonadati</taxon>
        <taxon>Pseudomonadota</taxon>
        <taxon>Gammaproteobacteria</taxon>
        <taxon>Methylococcales</taxon>
        <taxon>Methylococcaceae</taxon>
        <taxon>Candidatus Methylocalor</taxon>
    </lineage>
</organism>
<evidence type="ECO:0000259" key="2">
    <source>
        <dbReference type="Pfam" id="PF07143"/>
    </source>
</evidence>
<dbReference type="PANTHER" id="PTHR38591:SF1">
    <property type="entry name" value="BLL1000 PROTEIN"/>
    <property type="match status" value="1"/>
</dbReference>
<dbReference type="Proteomes" id="UP001497493">
    <property type="component" value="Chromosome"/>
</dbReference>
<accession>A0ABP1C6L9</accession>
<gene>
    <name evidence="3" type="ORF">MECH1_V1_1078</name>
</gene>
<reference evidence="3 4" key="1">
    <citation type="submission" date="2024-04" db="EMBL/GenBank/DDBJ databases">
        <authorList>
            <person name="Cremers G."/>
        </authorList>
    </citation>
    <scope>NUCLEOTIDE SEQUENCE [LARGE SCALE GENOMIC DNA]</scope>
    <source>
        <strain evidence="3">MeCH1-AG</strain>
    </source>
</reference>
<sequence length="371" mass="40631">MTLEASSRYRRRLRLTGIGVGLAGAALLLALWLSAPRPARPPGPELAKLREAELRFPAEPARPLAFPADYGAHPEAAAETWEVVGWVEDRDARGFAFRLSFARLGLTPNPPRRPSAWATAAAYRALFTLTELDAGRFRARERYQRAALGLSGADRTRVWVDQWSLQLHPAAFALRGREGDAALALELRPSKPPLIADAAQPFRAYFHSRLAVSGTLAAGPERPVTGSAWLTRAWGRLLPPAGAVALDRIQLQLDDGRELLATQLRRRDGSAPPVASGLLVDSQGRVEGLGRDELTLQPTRYWTSPATRVRYPIRWTLRLPARGIELRLSAPVEDQEVQGELRAWSGTVQVTGNDATQRPLSGVGFVESPGY</sequence>
<keyword evidence="1" id="KW-0472">Membrane</keyword>
<dbReference type="Pfam" id="PF17186">
    <property type="entry name" value="Lipocalin_9"/>
    <property type="match status" value="1"/>
</dbReference>
<dbReference type="InterPro" id="IPR010791">
    <property type="entry name" value="AttH_dom"/>
</dbReference>
<dbReference type="InterPro" id="IPR023374">
    <property type="entry name" value="AttH-like_dom_sf"/>
</dbReference>
<dbReference type="EMBL" id="OZ026884">
    <property type="protein sequence ID" value="CAL1239854.1"/>
    <property type="molecule type" value="Genomic_DNA"/>
</dbReference>
<feature type="domain" description="AttH" evidence="2">
    <location>
        <begin position="79"/>
        <end position="235"/>
    </location>
</feature>
<name>A0ABP1C6L9_9GAMM</name>
<dbReference type="PANTHER" id="PTHR38591">
    <property type="entry name" value="HYDROLASE"/>
    <property type="match status" value="1"/>
</dbReference>
<proteinExistence type="predicted"/>
<keyword evidence="1" id="KW-1133">Transmembrane helix</keyword>
<keyword evidence="4" id="KW-1185">Reference proteome</keyword>